<dbReference type="InterPro" id="IPR000719">
    <property type="entry name" value="Prot_kinase_dom"/>
</dbReference>
<dbReference type="GO" id="GO:0000278">
    <property type="term" value="P:mitotic cell cycle"/>
    <property type="evidence" value="ECO:0007669"/>
    <property type="project" value="TreeGrafter"/>
</dbReference>
<dbReference type="SUPFAM" id="SSF56112">
    <property type="entry name" value="Protein kinase-like (PK-like)"/>
    <property type="match status" value="1"/>
</dbReference>
<accession>A0A6C0BUC7</accession>
<dbReference type="GO" id="GO:0005634">
    <property type="term" value="C:nucleus"/>
    <property type="evidence" value="ECO:0007669"/>
    <property type="project" value="TreeGrafter"/>
</dbReference>
<dbReference type="Gene3D" id="1.10.510.10">
    <property type="entry name" value="Transferase(Phosphotransferase) domain 1"/>
    <property type="match status" value="1"/>
</dbReference>
<protein>
    <recommendedName>
        <fullName evidence="1">Protein kinase domain-containing protein</fullName>
    </recommendedName>
</protein>
<dbReference type="GO" id="GO:0072354">
    <property type="term" value="F:histone H3T3 kinase activity"/>
    <property type="evidence" value="ECO:0007669"/>
    <property type="project" value="TreeGrafter"/>
</dbReference>
<dbReference type="PANTHER" id="PTHR24419:SF18">
    <property type="entry name" value="SERINE_THREONINE-PROTEIN KINASE HASPIN"/>
    <property type="match status" value="1"/>
</dbReference>
<name>A0A6C0BUC7_9ZZZZ</name>
<dbReference type="PROSITE" id="PS50011">
    <property type="entry name" value="PROTEIN_KINASE_DOM"/>
    <property type="match status" value="1"/>
</dbReference>
<organism evidence="2">
    <name type="scientific">viral metagenome</name>
    <dbReference type="NCBI Taxonomy" id="1070528"/>
    <lineage>
        <taxon>unclassified sequences</taxon>
        <taxon>metagenomes</taxon>
        <taxon>organismal metagenomes</taxon>
    </lineage>
</organism>
<evidence type="ECO:0000313" key="2">
    <source>
        <dbReference type="EMBL" id="QHS95179.1"/>
    </source>
</evidence>
<dbReference type="EMBL" id="MN739245">
    <property type="protein sequence ID" value="QHS95179.1"/>
    <property type="molecule type" value="Genomic_DNA"/>
</dbReference>
<proteinExistence type="predicted"/>
<dbReference type="GO" id="GO:0005524">
    <property type="term" value="F:ATP binding"/>
    <property type="evidence" value="ECO:0007669"/>
    <property type="project" value="InterPro"/>
</dbReference>
<sequence>MKEIKYIQYHKWDKKIVKNYFNSLKNVLEIKSPQFYIPFFSLYFYIHNTKNSHKLIDLKRQYYLTEIKDIIKEKYYNSNMILDGVIYDSSKNTYINETIFCKTIPVLEIIHCINNNYNLINNNNYHLPSGYNYNTFKKINDINNTAYIDVFCSFLFSKLVVNNILPNFAIFYGSTNCIGNYKYDITDEYSDLRIDKCFNQNLNNTFKLDIYVSSDEESDESDEDFSDSEESDINYNDDYIAKIKNIPLQLLFIEKLEGTLEDYLISDEFNGEVILSCLFQISFALHYLQKKYKFTHNDLHINNIMYSNTEKEYLYYKINNKYFRIPTYGKIFKIIDFGRSIITYNNKTYMNDVFSKNSEAWGQYYYPSQVDFYNKKEKNIPDTKPSFNFDLCRLSMTILDELGDRTIDNSILDLLNHMCTDKYGDNYRDMIDDFSLYINISKNSVNSLPIDILNHKIFKEYRVQKKNFPLKLYYKF</sequence>
<dbReference type="AlphaFoldDB" id="A0A6C0BUC7"/>
<dbReference type="GO" id="GO:0035556">
    <property type="term" value="P:intracellular signal transduction"/>
    <property type="evidence" value="ECO:0007669"/>
    <property type="project" value="TreeGrafter"/>
</dbReference>
<evidence type="ECO:0000259" key="1">
    <source>
        <dbReference type="PROSITE" id="PS50011"/>
    </source>
</evidence>
<dbReference type="GO" id="GO:0005737">
    <property type="term" value="C:cytoplasm"/>
    <property type="evidence" value="ECO:0007669"/>
    <property type="project" value="TreeGrafter"/>
</dbReference>
<reference evidence="2" key="1">
    <citation type="journal article" date="2020" name="Nature">
        <title>Giant virus diversity and host interactions through global metagenomics.</title>
        <authorList>
            <person name="Schulz F."/>
            <person name="Roux S."/>
            <person name="Paez-Espino D."/>
            <person name="Jungbluth S."/>
            <person name="Walsh D.A."/>
            <person name="Denef V.J."/>
            <person name="McMahon K.D."/>
            <person name="Konstantinidis K.T."/>
            <person name="Eloe-Fadrosh E.A."/>
            <person name="Kyrpides N.C."/>
            <person name="Woyke T."/>
        </authorList>
    </citation>
    <scope>NUCLEOTIDE SEQUENCE</scope>
    <source>
        <strain evidence="2">GVMAG-M-3300018428-35</strain>
    </source>
</reference>
<dbReference type="InterPro" id="IPR011009">
    <property type="entry name" value="Kinase-like_dom_sf"/>
</dbReference>
<dbReference type="PANTHER" id="PTHR24419">
    <property type="entry name" value="INTERLEUKIN-1 RECEPTOR-ASSOCIATED KINASE"/>
    <property type="match status" value="1"/>
</dbReference>
<feature type="domain" description="Protein kinase" evidence="1">
    <location>
        <begin position="136"/>
        <end position="458"/>
    </location>
</feature>